<name>A0A842IAW6_9RHOB</name>
<dbReference type="EMBL" id="JACLQD010000004">
    <property type="protein sequence ID" value="MBC2836736.1"/>
    <property type="molecule type" value="Genomic_DNA"/>
</dbReference>
<dbReference type="CDD" id="cd00732">
    <property type="entry name" value="CheW"/>
    <property type="match status" value="1"/>
</dbReference>
<dbReference type="Gene3D" id="2.40.50.180">
    <property type="entry name" value="CheA-289, Domain 4"/>
    <property type="match status" value="1"/>
</dbReference>
<dbReference type="InterPro" id="IPR036061">
    <property type="entry name" value="CheW-like_dom_sf"/>
</dbReference>
<protein>
    <submittedName>
        <fullName evidence="2">Chemotaxis protein CheW</fullName>
    </submittedName>
</protein>
<evidence type="ECO:0000313" key="3">
    <source>
        <dbReference type="Proteomes" id="UP000555411"/>
    </source>
</evidence>
<feature type="domain" description="CheW-like" evidence="1">
    <location>
        <begin position="22"/>
        <end position="162"/>
    </location>
</feature>
<dbReference type="GO" id="GO:0005829">
    <property type="term" value="C:cytosol"/>
    <property type="evidence" value="ECO:0007669"/>
    <property type="project" value="TreeGrafter"/>
</dbReference>
<dbReference type="GO" id="GO:0006935">
    <property type="term" value="P:chemotaxis"/>
    <property type="evidence" value="ECO:0007669"/>
    <property type="project" value="InterPro"/>
</dbReference>
<sequence>MTIATAVLQPDSPALTAATPELREFVVFRTLGQDFCIDILCVREIRGWTKPSNLPHAPAFVEGVINLRGAIIPIVDLANRLGLTAIDEDERNVIIVTAIGERVTGLVVETVTDILSVPATDIQPVPDLSSDELRAVLRGLVVHQGRLLRLLDIAAILGTELAA</sequence>
<gene>
    <name evidence="2" type="ORF">H7F16_14550</name>
</gene>
<dbReference type="InterPro" id="IPR002545">
    <property type="entry name" value="CheW-lke_dom"/>
</dbReference>
<dbReference type="SMART" id="SM00260">
    <property type="entry name" value="CheW"/>
    <property type="match status" value="1"/>
</dbReference>
<accession>A0A842IAW6</accession>
<dbReference type="AlphaFoldDB" id="A0A842IAW6"/>
<organism evidence="2 3">
    <name type="scientific">Paragemmobacter straminiformis</name>
    <dbReference type="NCBI Taxonomy" id="2045119"/>
    <lineage>
        <taxon>Bacteria</taxon>
        <taxon>Pseudomonadati</taxon>
        <taxon>Pseudomonadota</taxon>
        <taxon>Alphaproteobacteria</taxon>
        <taxon>Rhodobacterales</taxon>
        <taxon>Paracoccaceae</taxon>
        <taxon>Paragemmobacter</taxon>
    </lineage>
</organism>
<dbReference type="GO" id="GO:0007165">
    <property type="term" value="P:signal transduction"/>
    <property type="evidence" value="ECO:0007669"/>
    <property type="project" value="InterPro"/>
</dbReference>
<dbReference type="Gene3D" id="2.30.30.40">
    <property type="entry name" value="SH3 Domains"/>
    <property type="match status" value="1"/>
</dbReference>
<keyword evidence="3" id="KW-1185">Reference proteome</keyword>
<dbReference type="RefSeq" id="WP_185798347.1">
    <property type="nucleotide sequence ID" value="NZ_JACLQD010000004.1"/>
</dbReference>
<comment type="caution">
    <text evidence="2">The sequence shown here is derived from an EMBL/GenBank/DDBJ whole genome shotgun (WGS) entry which is preliminary data.</text>
</comment>
<dbReference type="InterPro" id="IPR039315">
    <property type="entry name" value="CheW"/>
</dbReference>
<dbReference type="PANTHER" id="PTHR22617:SF23">
    <property type="entry name" value="CHEMOTAXIS PROTEIN CHEW"/>
    <property type="match status" value="1"/>
</dbReference>
<dbReference type="PROSITE" id="PS50851">
    <property type="entry name" value="CHEW"/>
    <property type="match status" value="1"/>
</dbReference>
<dbReference type="SUPFAM" id="SSF50341">
    <property type="entry name" value="CheW-like"/>
    <property type="match status" value="1"/>
</dbReference>
<evidence type="ECO:0000259" key="1">
    <source>
        <dbReference type="PROSITE" id="PS50851"/>
    </source>
</evidence>
<dbReference type="Pfam" id="PF01584">
    <property type="entry name" value="CheW"/>
    <property type="match status" value="1"/>
</dbReference>
<reference evidence="2 3" key="1">
    <citation type="journal article" date="2017" name="Int. J. Syst. Evol. Microbiol.">
        <title>Gemmobacter straminiformis sp. nov., isolated from an artificial fountain.</title>
        <authorList>
            <person name="Kang J.Y."/>
            <person name="Kim M.J."/>
            <person name="Chun J."/>
            <person name="Son K.P."/>
            <person name="Jahng K.Y."/>
        </authorList>
    </citation>
    <scope>NUCLEOTIDE SEQUENCE [LARGE SCALE GENOMIC DNA]</scope>
    <source>
        <strain evidence="2 3">CAM-8</strain>
    </source>
</reference>
<proteinExistence type="predicted"/>
<dbReference type="PANTHER" id="PTHR22617">
    <property type="entry name" value="CHEMOTAXIS SENSOR HISTIDINE KINASE-RELATED"/>
    <property type="match status" value="1"/>
</dbReference>
<dbReference type="Proteomes" id="UP000555411">
    <property type="component" value="Unassembled WGS sequence"/>
</dbReference>
<evidence type="ECO:0000313" key="2">
    <source>
        <dbReference type="EMBL" id="MBC2836736.1"/>
    </source>
</evidence>